<dbReference type="Proteomes" id="UP000266426">
    <property type="component" value="Unassembled WGS sequence"/>
</dbReference>
<accession>A0A3A4QQN1</accession>
<evidence type="ECO:0000313" key="2">
    <source>
        <dbReference type="EMBL" id="RJP56370.1"/>
    </source>
</evidence>
<dbReference type="EMBL" id="QZJZ01000096">
    <property type="protein sequence ID" value="RJP56370.1"/>
    <property type="molecule type" value="Genomic_DNA"/>
</dbReference>
<feature type="chain" id="PRO_5017425239" description="CARDB domain-containing protein" evidence="1">
    <location>
        <begin position="26"/>
        <end position="300"/>
    </location>
</feature>
<feature type="signal peptide" evidence="1">
    <location>
        <begin position="1"/>
        <end position="25"/>
    </location>
</feature>
<keyword evidence="1" id="KW-0732">Signal</keyword>
<organism evidence="2 3">
    <name type="scientific">Candidatus Auribacter fodinae</name>
    <dbReference type="NCBI Taxonomy" id="2093366"/>
    <lineage>
        <taxon>Bacteria</taxon>
        <taxon>Pseudomonadati</taxon>
        <taxon>Candidatus Auribacterota</taxon>
        <taxon>Candidatus Auribacteria</taxon>
        <taxon>Candidatus Auribacterales</taxon>
        <taxon>Candidatus Auribacteraceae</taxon>
        <taxon>Candidatus Auribacter</taxon>
    </lineage>
</organism>
<evidence type="ECO:0000313" key="3">
    <source>
        <dbReference type="Proteomes" id="UP000266426"/>
    </source>
</evidence>
<comment type="caution">
    <text evidence="2">The sequence shown here is derived from an EMBL/GenBank/DDBJ whole genome shotgun (WGS) entry which is preliminary data.</text>
</comment>
<gene>
    <name evidence="2" type="ORF">C4541_12440</name>
</gene>
<sequence length="300" mass="32525">MIHIDFKKISLVAALFGVLSNSAYAVNVEPLKMELSIPAGTTKEVTLNLSNKAPEAVSIEASTSTYRFMLSENSVLPEGKQPADLLASCESWISLAQSSLVVNPGEQQVLNFTISVPQNASGEYAACILIDELSGSAQPPEILDSDNEALGVDLNLEMVYRRSIAIYVFVEGTTSIQGEILGITITDMSTEELVKENFQFKANNLKFLITLHNSGTRHIRAKGNIIIFNNAGEPIDSLQSGITLPVFPGFSERIPVFWPVPEIPEGGQQYTAVVTLDLGDGNIVQSETNFSVNEKGFIVK</sequence>
<evidence type="ECO:0008006" key="4">
    <source>
        <dbReference type="Google" id="ProtNLM"/>
    </source>
</evidence>
<dbReference type="AlphaFoldDB" id="A0A3A4QQN1"/>
<proteinExistence type="predicted"/>
<reference evidence="2 3" key="1">
    <citation type="journal article" date="2017" name="ISME J.">
        <title>Energy and carbon metabolisms in a deep terrestrial subsurface fluid microbial community.</title>
        <authorList>
            <person name="Momper L."/>
            <person name="Jungbluth S.P."/>
            <person name="Lee M.D."/>
            <person name="Amend J.P."/>
        </authorList>
    </citation>
    <scope>NUCLEOTIDE SEQUENCE [LARGE SCALE GENOMIC DNA]</scope>
    <source>
        <strain evidence="2">SURF_26</strain>
    </source>
</reference>
<name>A0A3A4QQN1_9BACT</name>
<evidence type="ECO:0000256" key="1">
    <source>
        <dbReference type="SAM" id="SignalP"/>
    </source>
</evidence>
<protein>
    <recommendedName>
        <fullName evidence="4">CARDB domain-containing protein</fullName>
    </recommendedName>
</protein>